<dbReference type="Proteomes" id="UP000244162">
    <property type="component" value="Unassembled WGS sequence"/>
</dbReference>
<sequence>MVGPMNDRLTKSDWIGHGLRTLAAHGPSALKIGAMAAELHVSRGSFYWHFRDIADFRSRLLESWKDWATQRVIRELEADHDEPDRLKSLLSRAFSGEPRDDLSIRSLDKALRAWAIDDDKVAAVVASVDADRMAFISKLLEESGVESQKAAHRAAFLYWAYLGQPIVIKSGLLSSTAAAIDDISDLFRK</sequence>
<dbReference type="GO" id="GO:0003677">
    <property type="term" value="F:DNA binding"/>
    <property type="evidence" value="ECO:0007669"/>
    <property type="project" value="UniProtKB-KW"/>
</dbReference>
<reference evidence="3 4" key="1">
    <citation type="submission" date="2017-09" db="EMBL/GenBank/DDBJ databases">
        <title>Sphingomonas panjinensis sp.nov., isolated from oil-contaminated soil.</title>
        <authorList>
            <person name="Wang L."/>
            <person name="Chen L."/>
        </authorList>
    </citation>
    <scope>NUCLEOTIDE SEQUENCE [LARGE SCALE GENOMIC DNA]</scope>
    <source>
        <strain evidence="3 4">FW-11</strain>
    </source>
</reference>
<evidence type="ECO:0000313" key="3">
    <source>
        <dbReference type="EMBL" id="PTQ13202.1"/>
    </source>
</evidence>
<evidence type="ECO:0000256" key="1">
    <source>
        <dbReference type="ARBA" id="ARBA00023125"/>
    </source>
</evidence>
<dbReference type="InterPro" id="IPR001647">
    <property type="entry name" value="HTH_TetR"/>
</dbReference>
<comment type="caution">
    <text evidence="3">The sequence shown here is derived from an EMBL/GenBank/DDBJ whole genome shotgun (WGS) entry which is preliminary data.</text>
</comment>
<organism evidence="3 4">
    <name type="scientific">Sphingomonas oleivorans</name>
    <dbReference type="NCBI Taxonomy" id="1735121"/>
    <lineage>
        <taxon>Bacteria</taxon>
        <taxon>Pseudomonadati</taxon>
        <taxon>Pseudomonadota</taxon>
        <taxon>Alphaproteobacteria</taxon>
        <taxon>Sphingomonadales</taxon>
        <taxon>Sphingomonadaceae</taxon>
        <taxon>Sphingomonas</taxon>
    </lineage>
</organism>
<dbReference type="EMBL" id="NWBU01000004">
    <property type="protein sequence ID" value="PTQ13202.1"/>
    <property type="molecule type" value="Genomic_DNA"/>
</dbReference>
<evidence type="ECO:0000313" key="4">
    <source>
        <dbReference type="Proteomes" id="UP000244162"/>
    </source>
</evidence>
<accession>A0A2T5G233</accession>
<gene>
    <name evidence="3" type="ORF">CLG96_03520</name>
</gene>
<dbReference type="Pfam" id="PF00440">
    <property type="entry name" value="TetR_N"/>
    <property type="match status" value="1"/>
</dbReference>
<protein>
    <submittedName>
        <fullName evidence="3">TetR family transcriptional regulator</fullName>
    </submittedName>
</protein>
<keyword evidence="1" id="KW-0238">DNA-binding</keyword>
<dbReference type="SUPFAM" id="SSF46689">
    <property type="entry name" value="Homeodomain-like"/>
    <property type="match status" value="1"/>
</dbReference>
<feature type="domain" description="HTH tetR-type" evidence="2">
    <location>
        <begin position="19"/>
        <end position="55"/>
    </location>
</feature>
<name>A0A2T5G233_9SPHN</name>
<keyword evidence="4" id="KW-1185">Reference proteome</keyword>
<dbReference type="AlphaFoldDB" id="A0A2T5G233"/>
<evidence type="ECO:0000259" key="2">
    <source>
        <dbReference type="Pfam" id="PF00440"/>
    </source>
</evidence>
<dbReference type="OrthoDB" id="3218408at2"/>
<dbReference type="InterPro" id="IPR009057">
    <property type="entry name" value="Homeodomain-like_sf"/>
</dbReference>
<dbReference type="Gene3D" id="1.10.357.10">
    <property type="entry name" value="Tetracycline Repressor, domain 2"/>
    <property type="match status" value="1"/>
</dbReference>
<proteinExistence type="predicted"/>